<dbReference type="InterPro" id="IPR006429">
    <property type="entry name" value="Phage_lambda_portal"/>
</dbReference>
<evidence type="ECO:0000313" key="2">
    <source>
        <dbReference type="Proteomes" id="UP000254428"/>
    </source>
</evidence>
<protein>
    <submittedName>
        <fullName evidence="1">Phage portal protein, lambda family</fullName>
    </submittedName>
</protein>
<organism evidence="1 2">
    <name type="scientific">Escherichia coli</name>
    <dbReference type="NCBI Taxonomy" id="562"/>
    <lineage>
        <taxon>Bacteria</taxon>
        <taxon>Pseudomonadati</taxon>
        <taxon>Pseudomonadota</taxon>
        <taxon>Gammaproteobacteria</taxon>
        <taxon>Enterobacterales</taxon>
        <taxon>Enterobacteriaceae</taxon>
        <taxon>Escherichia</taxon>
    </lineage>
</organism>
<dbReference type="GO" id="GO:0005198">
    <property type="term" value="F:structural molecule activity"/>
    <property type="evidence" value="ECO:0007669"/>
    <property type="project" value="InterPro"/>
</dbReference>
<dbReference type="Proteomes" id="UP000254428">
    <property type="component" value="Unassembled WGS sequence"/>
</dbReference>
<proteinExistence type="predicted"/>
<dbReference type="NCBIfam" id="TIGR01539">
    <property type="entry name" value="portal_lambda"/>
    <property type="match status" value="1"/>
</dbReference>
<sequence length="316" mass="35678">MAILDDVIGVFSPGWKAARLRSRALIRAYEAVKPTRTHKARRENRSADQLSKYGAVSLREQARFLDINHDLVIGVFDKLEERVIGAKGIVVEPQPLLKNGDIATELAMILRRLWVEWSVSPDVTGQYTRPMLERLLLRTWLRDGEVFAQLVRGAGGGLVRTAGVPFWIEAMEPDFVPMLSDESVGLNQGVFLDDWGRPKKYLVYKNHPTTGRLSDTKEIVAENMVHLKFTRRLHQTRGTSMLSGVLMRISALKEYEDAELTAARVAAALGLYIRKGDGQDYEDATINKDNDRELHITPGIIYDDLPQGGRYWHGQI</sequence>
<dbReference type="Pfam" id="PF05136">
    <property type="entry name" value="Phage_portal_2"/>
    <property type="match status" value="1"/>
</dbReference>
<name>A0A376NRU5_ECOLX</name>
<evidence type="ECO:0000313" key="1">
    <source>
        <dbReference type="EMBL" id="STH68890.1"/>
    </source>
</evidence>
<dbReference type="GO" id="GO:0019068">
    <property type="term" value="P:virion assembly"/>
    <property type="evidence" value="ECO:0007669"/>
    <property type="project" value="InterPro"/>
</dbReference>
<gene>
    <name evidence="1" type="ORF">NCTC11341_00382</name>
</gene>
<accession>A0A376NRU5</accession>
<dbReference type="EMBL" id="UGBT01000002">
    <property type="protein sequence ID" value="STH68890.1"/>
    <property type="molecule type" value="Genomic_DNA"/>
</dbReference>
<dbReference type="AlphaFoldDB" id="A0A376NRU5"/>
<reference evidence="1 2" key="1">
    <citation type="submission" date="2018-06" db="EMBL/GenBank/DDBJ databases">
        <authorList>
            <consortium name="Pathogen Informatics"/>
            <person name="Doyle S."/>
        </authorList>
    </citation>
    <scope>NUCLEOTIDE SEQUENCE [LARGE SCALE GENOMIC DNA]</scope>
    <source>
        <strain evidence="1 2">NCTC11341</strain>
    </source>
</reference>